<keyword evidence="1" id="KW-0143">Chaperone</keyword>
<comment type="caution">
    <text evidence="4">The sequence shown here is derived from an EMBL/GenBank/DDBJ whole genome shotgun (WGS) entry which is preliminary data.</text>
</comment>
<keyword evidence="2" id="KW-0812">Transmembrane</keyword>
<keyword evidence="2" id="KW-1133">Transmembrane helix</keyword>
<dbReference type="InterPro" id="IPR018253">
    <property type="entry name" value="DnaJ_domain_CS"/>
</dbReference>
<evidence type="ECO:0000256" key="1">
    <source>
        <dbReference type="ARBA" id="ARBA00023186"/>
    </source>
</evidence>
<dbReference type="PROSITE" id="PS50076">
    <property type="entry name" value="DNAJ_2"/>
    <property type="match status" value="1"/>
</dbReference>
<dbReference type="InterPro" id="IPR036869">
    <property type="entry name" value="J_dom_sf"/>
</dbReference>
<keyword evidence="2" id="KW-0472">Membrane</keyword>
<dbReference type="PANTHER" id="PTHR44360:SF1">
    <property type="entry name" value="DNAJ HOMOLOG SUBFAMILY B MEMBER 9"/>
    <property type="match status" value="1"/>
</dbReference>
<gene>
    <name evidence="4" type="ORF">KK060_16825</name>
</gene>
<feature type="transmembrane region" description="Helical" evidence="2">
    <location>
        <begin position="243"/>
        <end position="265"/>
    </location>
</feature>
<reference evidence="4 5" key="1">
    <citation type="submission" date="2021-05" db="EMBL/GenBank/DDBJ databases">
        <title>A Polyphasic approach of four new species of the genus Ohtaekwangia: Ohtaekwangia histidinii sp. nov., Ohtaekwangia cretensis sp. nov., Ohtaekwangia indiensis sp. nov., Ohtaekwangia reichenbachii sp. nov. from diverse environment.</title>
        <authorList>
            <person name="Octaviana S."/>
        </authorList>
    </citation>
    <scope>NUCLEOTIDE SEQUENCE [LARGE SCALE GENOMIC DNA]</scope>
    <source>
        <strain evidence="4 5">PWU20</strain>
    </source>
</reference>
<evidence type="ECO:0000313" key="4">
    <source>
        <dbReference type="EMBL" id="MBT1704960.1"/>
    </source>
</evidence>
<keyword evidence="5" id="KW-1185">Reference proteome</keyword>
<dbReference type="Gene3D" id="1.10.287.110">
    <property type="entry name" value="DnaJ domain"/>
    <property type="match status" value="1"/>
</dbReference>
<dbReference type="CDD" id="cd06257">
    <property type="entry name" value="DnaJ"/>
    <property type="match status" value="1"/>
</dbReference>
<dbReference type="SUPFAM" id="SSF46565">
    <property type="entry name" value="Chaperone J-domain"/>
    <property type="match status" value="1"/>
</dbReference>
<feature type="transmembrane region" description="Helical" evidence="2">
    <location>
        <begin position="109"/>
        <end position="132"/>
    </location>
</feature>
<proteinExistence type="predicted"/>
<dbReference type="PANTHER" id="PTHR44360">
    <property type="entry name" value="DNAJ HOMOLOG SUBFAMILY B MEMBER 9"/>
    <property type="match status" value="1"/>
</dbReference>
<dbReference type="PROSITE" id="PS00636">
    <property type="entry name" value="DNAJ_1"/>
    <property type="match status" value="1"/>
</dbReference>
<feature type="transmembrane region" description="Helical" evidence="2">
    <location>
        <begin position="216"/>
        <end position="236"/>
    </location>
</feature>
<protein>
    <submittedName>
        <fullName evidence="4">DnaJ domain-containing protein</fullName>
    </submittedName>
</protein>
<dbReference type="PRINTS" id="PR00625">
    <property type="entry name" value="JDOMAIN"/>
</dbReference>
<dbReference type="Proteomes" id="UP000772618">
    <property type="component" value="Unassembled WGS sequence"/>
</dbReference>
<accession>A0ABS5VVW2</accession>
<evidence type="ECO:0000313" key="5">
    <source>
        <dbReference type="Proteomes" id="UP000772618"/>
    </source>
</evidence>
<evidence type="ECO:0000256" key="2">
    <source>
        <dbReference type="SAM" id="Phobius"/>
    </source>
</evidence>
<dbReference type="SMART" id="SM00271">
    <property type="entry name" value="DnaJ"/>
    <property type="match status" value="1"/>
</dbReference>
<dbReference type="EMBL" id="JAHESD010000043">
    <property type="protein sequence ID" value="MBT1704960.1"/>
    <property type="molecule type" value="Genomic_DNA"/>
</dbReference>
<dbReference type="InterPro" id="IPR051948">
    <property type="entry name" value="Hsp70_co-chaperone_J-domain"/>
</dbReference>
<sequence length="267" mass="30424">MKDYYAILGVHKQASEVEIKRAFRRLAVQFHPDKNPDPSAEQQFKEINEAYEVLSDSTAKALYDARMSDPFAGSIPMQPRPPAHRDPAYRKRRPNYKVKTERERMFELMAAYLPLANKVVYITFALCLVLVVDFILPPRELIATIIEADSEKAFNGRNTEAWWLIKTNRGEEVRIPYQYANHFEAGSAVYIVNSLILHVPFRVASATKQIGITKSIYGTFSFAPLSLLATSCFGILHRKRIDYGFNAGVISFMLLILTGVIYTMIHL</sequence>
<evidence type="ECO:0000259" key="3">
    <source>
        <dbReference type="PROSITE" id="PS50076"/>
    </source>
</evidence>
<feature type="domain" description="J" evidence="3">
    <location>
        <begin position="3"/>
        <end position="67"/>
    </location>
</feature>
<dbReference type="Pfam" id="PF00226">
    <property type="entry name" value="DnaJ"/>
    <property type="match status" value="1"/>
</dbReference>
<name>A0ABS5VVW2_9BACT</name>
<dbReference type="InterPro" id="IPR001623">
    <property type="entry name" value="DnaJ_domain"/>
</dbReference>
<organism evidence="4 5">
    <name type="scientific">Chryseosolibacter indicus</name>
    <dbReference type="NCBI Taxonomy" id="2782351"/>
    <lineage>
        <taxon>Bacteria</taxon>
        <taxon>Pseudomonadati</taxon>
        <taxon>Bacteroidota</taxon>
        <taxon>Cytophagia</taxon>
        <taxon>Cytophagales</taxon>
        <taxon>Chryseotaleaceae</taxon>
        <taxon>Chryseosolibacter</taxon>
    </lineage>
</organism>